<accession>A0AAE3LQQ3</accession>
<evidence type="ECO:0000256" key="1">
    <source>
        <dbReference type="SAM" id="SignalP"/>
    </source>
</evidence>
<keyword evidence="4" id="KW-1185">Reference proteome</keyword>
<sequence>MNYRILLLFLVISFVACSKANDEGILAAFDNNLNYDAKLKVNIASIYKSNPLMRIKINDQIVSSSITARTPYPGGGYNTNGNSLGSYLSVPPGKVKVSIMVPFISDSLKRNQDSILLYSAEVNLTQGKYYSLHISDTAAQTKSVLFEESLVVPNDTLPYFKFVNLMPNVPAIDLYFGTTVVAQNIKYLESSSEFTVDINSTSTAWSIRPAGSLPTATAIATYTSASTLTRNRKYTAFAMGYSGLAGATEVRRPFVAFYLVK</sequence>
<dbReference type="Proteomes" id="UP001209317">
    <property type="component" value="Unassembled WGS sequence"/>
</dbReference>
<feature type="domain" description="DUF4397" evidence="2">
    <location>
        <begin position="83"/>
        <end position="175"/>
    </location>
</feature>
<feature type="signal peptide" evidence="1">
    <location>
        <begin position="1"/>
        <end position="20"/>
    </location>
</feature>
<evidence type="ECO:0000313" key="4">
    <source>
        <dbReference type="Proteomes" id="UP001209317"/>
    </source>
</evidence>
<proteinExistence type="predicted"/>
<dbReference type="PROSITE" id="PS51257">
    <property type="entry name" value="PROKAR_LIPOPROTEIN"/>
    <property type="match status" value="1"/>
</dbReference>
<keyword evidence="1" id="KW-0732">Signal</keyword>
<gene>
    <name evidence="3" type="ORF">OD355_09230</name>
</gene>
<dbReference type="RefSeq" id="WP_263038180.1">
    <property type="nucleotide sequence ID" value="NZ_JAOTPL010000012.1"/>
</dbReference>
<dbReference type="EMBL" id="JAOTPL010000012">
    <property type="protein sequence ID" value="MCU7694695.1"/>
    <property type="molecule type" value="Genomic_DNA"/>
</dbReference>
<name>A0AAE3LQQ3_9BACT</name>
<dbReference type="InterPro" id="IPR025510">
    <property type="entry name" value="DUF4397"/>
</dbReference>
<reference evidence="3" key="1">
    <citation type="submission" date="2022-10" db="EMBL/GenBank/DDBJ databases">
        <authorList>
            <person name="Kim H.S."/>
            <person name="Kim J.-S."/>
            <person name="Suh M.K."/>
            <person name="Eom M.K."/>
            <person name="Lee J.-S."/>
        </authorList>
    </citation>
    <scope>NUCLEOTIDE SEQUENCE</scope>
    <source>
        <strain evidence="3">LIP-5</strain>
    </source>
</reference>
<protein>
    <submittedName>
        <fullName evidence="3">DUF4397 domain-containing protein</fullName>
    </submittedName>
</protein>
<organism evidence="3 4">
    <name type="scientific">Haoranjiania flava</name>
    <dbReference type="NCBI Taxonomy" id="1856322"/>
    <lineage>
        <taxon>Bacteria</taxon>
        <taxon>Pseudomonadati</taxon>
        <taxon>Bacteroidota</taxon>
        <taxon>Chitinophagia</taxon>
        <taxon>Chitinophagales</taxon>
        <taxon>Chitinophagaceae</taxon>
        <taxon>Haoranjiania</taxon>
    </lineage>
</organism>
<evidence type="ECO:0000259" key="2">
    <source>
        <dbReference type="Pfam" id="PF14344"/>
    </source>
</evidence>
<comment type="caution">
    <text evidence="3">The sequence shown here is derived from an EMBL/GenBank/DDBJ whole genome shotgun (WGS) entry which is preliminary data.</text>
</comment>
<evidence type="ECO:0000313" key="3">
    <source>
        <dbReference type="EMBL" id="MCU7694695.1"/>
    </source>
</evidence>
<dbReference type="AlphaFoldDB" id="A0AAE3LQQ3"/>
<feature type="chain" id="PRO_5042277689" evidence="1">
    <location>
        <begin position="21"/>
        <end position="261"/>
    </location>
</feature>
<dbReference type="Pfam" id="PF14344">
    <property type="entry name" value="DUF4397"/>
    <property type="match status" value="1"/>
</dbReference>